<accession>A0ABS0NGQ6</accession>
<dbReference type="RefSeq" id="WP_197988082.1">
    <property type="nucleotide sequence ID" value="NZ_JACYXC010000001.1"/>
</dbReference>
<gene>
    <name evidence="2" type="ORF">IHE55_05990</name>
</gene>
<evidence type="ECO:0008006" key="4">
    <source>
        <dbReference type="Google" id="ProtNLM"/>
    </source>
</evidence>
<keyword evidence="3" id="KW-1185">Reference proteome</keyword>
<evidence type="ECO:0000313" key="3">
    <source>
        <dbReference type="Proteomes" id="UP000807371"/>
    </source>
</evidence>
<dbReference type="Proteomes" id="UP000807371">
    <property type="component" value="Unassembled WGS sequence"/>
</dbReference>
<organism evidence="2 3">
    <name type="scientific">Streptomyces pactum</name>
    <dbReference type="NCBI Taxonomy" id="68249"/>
    <lineage>
        <taxon>Bacteria</taxon>
        <taxon>Bacillati</taxon>
        <taxon>Actinomycetota</taxon>
        <taxon>Actinomycetes</taxon>
        <taxon>Kitasatosporales</taxon>
        <taxon>Streptomycetaceae</taxon>
        <taxon>Streptomyces</taxon>
    </lineage>
</organism>
<feature type="compositionally biased region" description="Basic and acidic residues" evidence="1">
    <location>
        <begin position="1"/>
        <end position="34"/>
    </location>
</feature>
<evidence type="ECO:0000256" key="1">
    <source>
        <dbReference type="SAM" id="MobiDB-lite"/>
    </source>
</evidence>
<protein>
    <recommendedName>
        <fullName evidence="4">Small hydrophilic protein</fullName>
    </recommendedName>
</protein>
<feature type="region of interest" description="Disordered" evidence="1">
    <location>
        <begin position="1"/>
        <end position="56"/>
    </location>
</feature>
<name>A0ABS0NGQ6_9ACTN</name>
<evidence type="ECO:0000313" key="2">
    <source>
        <dbReference type="EMBL" id="MBH5334375.1"/>
    </source>
</evidence>
<dbReference type="EMBL" id="JACYXC010000001">
    <property type="protein sequence ID" value="MBH5334375.1"/>
    <property type="molecule type" value="Genomic_DNA"/>
</dbReference>
<reference evidence="2 3" key="1">
    <citation type="submission" date="2020-09" db="EMBL/GenBank/DDBJ databases">
        <title>Biosynthesis of the nuclear factor of activated T cells inhibitor NFAT-133 and its congeners in Streptomyces pactum.</title>
        <authorList>
            <person name="Zhou W."/>
            <person name="Posri P."/>
            <person name="Abugrain M.E."/>
            <person name="Weisberg A.J."/>
            <person name="Chang J.H."/>
            <person name="Mahmud T."/>
        </authorList>
    </citation>
    <scope>NUCLEOTIDE SEQUENCE [LARGE SCALE GENOMIC DNA]</scope>
    <source>
        <strain evidence="2 3">ATCC 27456</strain>
    </source>
</reference>
<comment type="caution">
    <text evidence="2">The sequence shown here is derived from an EMBL/GenBank/DDBJ whole genome shotgun (WGS) entry which is preliminary data.</text>
</comment>
<proteinExistence type="predicted"/>
<sequence length="56" mass="6409">MAKNKNRERGKSRSRSSAERADDQARQPEDRAEQLRSQLDRPSGSAKGRQKKFGHN</sequence>